<dbReference type="InterPro" id="IPR008560">
    <property type="entry name" value="DUF842_euk"/>
</dbReference>
<name>A0A672ZM68_9TELE</name>
<dbReference type="RefSeq" id="XP_030006743.1">
    <property type="nucleotide sequence ID" value="XM_030150883.1"/>
</dbReference>
<sequence length="138" mass="15664">MAEAHQARVQAVVEEMVQSLESDHIRKMQGRMFRCSAECCDRSSDSMTQVHQCIEKCHNPLAQAQGLVTSELEKFQDRLTRCTMHCNDKAKDLFDSGAKEPAVRSLMDRCVGSCVDDHVNLIPSMTRRLKENLDSIHQ</sequence>
<proteinExistence type="inferred from homology"/>
<dbReference type="InParanoid" id="A0A672ZM68"/>
<dbReference type="FunCoup" id="A0A672ZM68">
    <property type="interactions" value="706"/>
</dbReference>
<reference evidence="3" key="1">
    <citation type="submission" date="2019-06" db="EMBL/GenBank/DDBJ databases">
        <authorList>
            <consortium name="Wellcome Sanger Institute Data Sharing"/>
        </authorList>
    </citation>
    <scope>NUCLEOTIDE SEQUENCE [LARGE SCALE GENOMIC DNA]</scope>
</reference>
<evidence type="ECO:0000256" key="1">
    <source>
        <dbReference type="ARBA" id="ARBA00009952"/>
    </source>
</evidence>
<dbReference type="PANTHER" id="PTHR21096:SF0">
    <property type="entry name" value="PROTEIN FAM136A"/>
    <property type="match status" value="1"/>
</dbReference>
<keyword evidence="4" id="KW-1185">Reference proteome</keyword>
<dbReference type="OrthoDB" id="9975421at2759"/>
<dbReference type="CTD" id="84908"/>
<gene>
    <name evidence="3" type="primary">fam136a</name>
</gene>
<organism evidence="3 4">
    <name type="scientific">Sphaeramia orbicularis</name>
    <name type="common">orbiculate cardinalfish</name>
    <dbReference type="NCBI Taxonomy" id="375764"/>
    <lineage>
        <taxon>Eukaryota</taxon>
        <taxon>Metazoa</taxon>
        <taxon>Chordata</taxon>
        <taxon>Craniata</taxon>
        <taxon>Vertebrata</taxon>
        <taxon>Euteleostomi</taxon>
        <taxon>Actinopterygii</taxon>
        <taxon>Neopterygii</taxon>
        <taxon>Teleostei</taxon>
        <taxon>Neoteleostei</taxon>
        <taxon>Acanthomorphata</taxon>
        <taxon>Gobiaria</taxon>
        <taxon>Kurtiformes</taxon>
        <taxon>Apogonoidei</taxon>
        <taxon>Apogonidae</taxon>
        <taxon>Apogoninae</taxon>
        <taxon>Sphaeramia</taxon>
    </lineage>
</organism>
<comment type="similarity">
    <text evidence="1">Belongs to the FAM136 family.</text>
</comment>
<dbReference type="GO" id="GO:0005737">
    <property type="term" value="C:cytoplasm"/>
    <property type="evidence" value="ECO:0007669"/>
    <property type="project" value="TreeGrafter"/>
</dbReference>
<evidence type="ECO:0000313" key="4">
    <source>
        <dbReference type="Proteomes" id="UP000472271"/>
    </source>
</evidence>
<accession>A0A672ZM68</accession>
<dbReference type="GeneID" id="115430708"/>
<reference evidence="3" key="3">
    <citation type="submission" date="2025-09" db="UniProtKB">
        <authorList>
            <consortium name="Ensembl"/>
        </authorList>
    </citation>
    <scope>IDENTIFICATION</scope>
</reference>
<protein>
    <recommendedName>
        <fullName evidence="2">Protein FAM136A</fullName>
    </recommendedName>
</protein>
<evidence type="ECO:0000313" key="3">
    <source>
        <dbReference type="Ensembl" id="ENSSORP00005017508.1"/>
    </source>
</evidence>
<dbReference type="Pfam" id="PF05811">
    <property type="entry name" value="DUF842"/>
    <property type="match status" value="1"/>
</dbReference>
<dbReference type="PANTHER" id="PTHR21096">
    <property type="entry name" value="PROTEIN FAM136A"/>
    <property type="match status" value="1"/>
</dbReference>
<dbReference type="Proteomes" id="UP000472271">
    <property type="component" value="Chromosome 12"/>
</dbReference>
<dbReference type="Ensembl" id="ENSSORT00005018027.1">
    <property type="protein sequence ID" value="ENSSORP00005017508.1"/>
    <property type="gene ID" value="ENSSORG00005008743.1"/>
</dbReference>
<dbReference type="AlphaFoldDB" id="A0A672ZM68"/>
<reference evidence="3" key="2">
    <citation type="submission" date="2025-08" db="UniProtKB">
        <authorList>
            <consortium name="Ensembl"/>
        </authorList>
    </citation>
    <scope>IDENTIFICATION</scope>
</reference>
<evidence type="ECO:0000256" key="2">
    <source>
        <dbReference type="ARBA" id="ARBA00017657"/>
    </source>
</evidence>